<dbReference type="InterPro" id="IPR002589">
    <property type="entry name" value="Macro_dom"/>
</dbReference>
<dbReference type="Pfam" id="PF01661">
    <property type="entry name" value="Macro"/>
    <property type="match status" value="1"/>
</dbReference>
<dbReference type="SMART" id="SM00506">
    <property type="entry name" value="A1pp"/>
    <property type="match status" value="1"/>
</dbReference>
<dbReference type="EMBL" id="JACPNR010000004">
    <property type="protein sequence ID" value="MBI2677559.1"/>
    <property type="molecule type" value="Genomic_DNA"/>
</dbReference>
<dbReference type="PANTHER" id="PTHR11106:SF27">
    <property type="entry name" value="MACRO DOMAIN-CONTAINING PROTEIN"/>
    <property type="match status" value="1"/>
</dbReference>
<evidence type="ECO:0000259" key="1">
    <source>
        <dbReference type="PROSITE" id="PS51154"/>
    </source>
</evidence>
<comment type="caution">
    <text evidence="2">The sequence shown here is derived from an EMBL/GenBank/DDBJ whole genome shotgun (WGS) entry which is preliminary data.</text>
</comment>
<dbReference type="Gene3D" id="3.40.220.10">
    <property type="entry name" value="Leucine Aminopeptidase, subunit E, domain 1"/>
    <property type="match status" value="1"/>
</dbReference>
<protein>
    <submittedName>
        <fullName evidence="2">Macro domain-containing protein</fullName>
    </submittedName>
</protein>
<accession>A0A932A8L5</accession>
<dbReference type="AlphaFoldDB" id="A0A932A8L5"/>
<proteinExistence type="predicted"/>
<organism evidence="2 3">
    <name type="scientific">Candidatus Korobacter versatilis</name>
    <dbReference type="NCBI Taxonomy" id="658062"/>
    <lineage>
        <taxon>Bacteria</taxon>
        <taxon>Pseudomonadati</taxon>
        <taxon>Acidobacteriota</taxon>
        <taxon>Terriglobia</taxon>
        <taxon>Terriglobales</taxon>
        <taxon>Candidatus Korobacteraceae</taxon>
        <taxon>Candidatus Korobacter</taxon>
    </lineage>
</organism>
<dbReference type="Proteomes" id="UP000779809">
    <property type="component" value="Unassembled WGS sequence"/>
</dbReference>
<evidence type="ECO:0000313" key="3">
    <source>
        <dbReference type="Proteomes" id="UP000779809"/>
    </source>
</evidence>
<reference evidence="2" key="1">
    <citation type="submission" date="2020-07" db="EMBL/GenBank/DDBJ databases">
        <title>Huge and variable diversity of episymbiotic CPR bacteria and DPANN archaea in groundwater ecosystems.</title>
        <authorList>
            <person name="He C.Y."/>
            <person name="Keren R."/>
            <person name="Whittaker M."/>
            <person name="Farag I.F."/>
            <person name="Doudna J."/>
            <person name="Cate J.H.D."/>
            <person name="Banfield J.F."/>
        </authorList>
    </citation>
    <scope>NUCLEOTIDE SEQUENCE</scope>
    <source>
        <strain evidence="2">NC_groundwater_580_Pr5_B-0.1um_64_19</strain>
    </source>
</reference>
<gene>
    <name evidence="2" type="ORF">HYX28_02120</name>
</gene>
<dbReference type="InterPro" id="IPR043472">
    <property type="entry name" value="Macro_dom-like"/>
</dbReference>
<dbReference type="PROSITE" id="PS51154">
    <property type="entry name" value="MACRO"/>
    <property type="match status" value="1"/>
</dbReference>
<name>A0A932A8L5_9BACT</name>
<feature type="domain" description="Macro" evidence="1">
    <location>
        <begin position="1"/>
        <end position="149"/>
    </location>
</feature>
<evidence type="ECO:0000313" key="2">
    <source>
        <dbReference type="EMBL" id="MBI2677559.1"/>
    </source>
</evidence>
<dbReference type="SUPFAM" id="SSF52949">
    <property type="entry name" value="Macro domain-like"/>
    <property type="match status" value="1"/>
</dbReference>
<dbReference type="PANTHER" id="PTHR11106">
    <property type="entry name" value="GANGLIOSIDE INDUCED DIFFERENTIATION ASSOCIATED PROTEIN 2-RELATED"/>
    <property type="match status" value="1"/>
</dbReference>
<sequence length="157" mass="16725">MAPGSGVCGSIFAVAGDAFHQECRDAFERHGEIEPGSARTTTAGGLGAKHVIHAVGPVWRGGEHGEFSTLANAYRHSLKLADEELKSTVVSTPSLSTGIFGFPTQKAAPVALREVADALLHTKNLRTVRFVLHDPATFHTFEAAARLMARERSYATA</sequence>